<organism evidence="2 3">
    <name type="scientific">Bordetella genomosp. 1</name>
    <dbReference type="NCBI Taxonomy" id="1395607"/>
    <lineage>
        <taxon>Bacteria</taxon>
        <taxon>Pseudomonadati</taxon>
        <taxon>Pseudomonadota</taxon>
        <taxon>Betaproteobacteria</taxon>
        <taxon>Burkholderiales</taxon>
        <taxon>Alcaligenaceae</taxon>
        <taxon>Bordetella</taxon>
    </lineage>
</organism>
<dbReference type="Proteomes" id="UP000216354">
    <property type="component" value="Unassembled WGS sequence"/>
</dbReference>
<evidence type="ECO:0008006" key="4">
    <source>
        <dbReference type="Google" id="ProtNLM"/>
    </source>
</evidence>
<comment type="caution">
    <text evidence="2">The sequence shown here is derived from an EMBL/GenBank/DDBJ whole genome shotgun (WGS) entry which is preliminary data.</text>
</comment>
<evidence type="ECO:0000313" key="3">
    <source>
        <dbReference type="Proteomes" id="UP000216354"/>
    </source>
</evidence>
<keyword evidence="3" id="KW-1185">Reference proteome</keyword>
<reference evidence="2 3" key="1">
    <citation type="submission" date="2017-05" db="EMBL/GenBank/DDBJ databases">
        <title>Complete and WGS of Bordetella genogroups.</title>
        <authorList>
            <person name="Spilker T."/>
            <person name="Lipuma J."/>
        </authorList>
    </citation>
    <scope>NUCLEOTIDE SEQUENCE [LARGE SCALE GENOMIC DNA]</scope>
    <source>
        <strain evidence="2 3">AU9795</strain>
    </source>
</reference>
<dbReference type="EMBL" id="NEVR01000003">
    <property type="protein sequence ID" value="OZI64116.1"/>
    <property type="molecule type" value="Genomic_DNA"/>
</dbReference>
<feature type="transmembrane region" description="Helical" evidence="1">
    <location>
        <begin position="46"/>
        <end position="62"/>
    </location>
</feature>
<dbReference type="RefSeq" id="WP_094832135.1">
    <property type="nucleotide sequence ID" value="NZ_NEVR01000003.1"/>
</dbReference>
<gene>
    <name evidence="2" type="ORF">CAL27_16200</name>
</gene>
<protein>
    <recommendedName>
        <fullName evidence="4">SMODS-associating 2TM beta-strand rich effector domain-containing protein</fullName>
    </recommendedName>
</protein>
<keyword evidence="1" id="KW-0472">Membrane</keyword>
<proteinExistence type="predicted"/>
<feature type="transmembrane region" description="Helical" evidence="1">
    <location>
        <begin position="12"/>
        <end position="34"/>
    </location>
</feature>
<keyword evidence="1" id="KW-1133">Transmembrane helix</keyword>
<sequence length="164" mass="18953">MIITVQHRFKWLAYQTGQLVLAVALLSLVFNYGYRYTVDRNIDTPAFYAITVLLGLLVFVAWRRDYIFVKQYEFTPAAITVRTALGVTKTFPTTDYAFVPSLHKAVNVPEQKATLSFNVRDLRRKRTVRNYSWIGFSTEDFQKVSKLYGYAGEVDFKQGDLGKR</sequence>
<keyword evidence="1" id="KW-0812">Transmembrane</keyword>
<evidence type="ECO:0000256" key="1">
    <source>
        <dbReference type="SAM" id="Phobius"/>
    </source>
</evidence>
<evidence type="ECO:0000313" key="2">
    <source>
        <dbReference type="EMBL" id="OZI64116.1"/>
    </source>
</evidence>
<name>A0ABX4EYE1_9BORD</name>
<accession>A0ABX4EYE1</accession>